<proteinExistence type="predicted"/>
<keyword evidence="3" id="KW-1185">Reference proteome</keyword>
<sequence length="70" mass="7660">MSGSEQYSDATIIKGATNSTIRADTNDSNVRIRAAPTNNAEMKKSVRDNIDEKLASDNRDVKSASDNRDE</sequence>
<protein>
    <submittedName>
        <fullName evidence="2">27596_t:CDS:1</fullName>
    </submittedName>
</protein>
<evidence type="ECO:0000313" key="3">
    <source>
        <dbReference type="Proteomes" id="UP000789405"/>
    </source>
</evidence>
<gene>
    <name evidence="2" type="ORF">DERYTH_LOCUS10810</name>
</gene>
<organism evidence="2 3">
    <name type="scientific">Dentiscutata erythropus</name>
    <dbReference type="NCBI Taxonomy" id="1348616"/>
    <lineage>
        <taxon>Eukaryota</taxon>
        <taxon>Fungi</taxon>
        <taxon>Fungi incertae sedis</taxon>
        <taxon>Mucoromycota</taxon>
        <taxon>Glomeromycotina</taxon>
        <taxon>Glomeromycetes</taxon>
        <taxon>Diversisporales</taxon>
        <taxon>Gigasporaceae</taxon>
        <taxon>Dentiscutata</taxon>
    </lineage>
</organism>
<comment type="caution">
    <text evidence="2">The sequence shown here is derived from an EMBL/GenBank/DDBJ whole genome shotgun (WGS) entry which is preliminary data.</text>
</comment>
<dbReference type="AlphaFoldDB" id="A0A9N9HC78"/>
<feature type="region of interest" description="Disordered" evidence="1">
    <location>
        <begin position="35"/>
        <end position="70"/>
    </location>
</feature>
<accession>A0A9N9HC78</accession>
<name>A0A9N9HC78_9GLOM</name>
<dbReference type="Proteomes" id="UP000789405">
    <property type="component" value="Unassembled WGS sequence"/>
</dbReference>
<feature type="compositionally biased region" description="Basic and acidic residues" evidence="1">
    <location>
        <begin position="41"/>
        <end position="70"/>
    </location>
</feature>
<dbReference type="OrthoDB" id="10429780at2759"/>
<evidence type="ECO:0000313" key="2">
    <source>
        <dbReference type="EMBL" id="CAG8662865.1"/>
    </source>
</evidence>
<evidence type="ECO:0000256" key="1">
    <source>
        <dbReference type="SAM" id="MobiDB-lite"/>
    </source>
</evidence>
<reference evidence="2" key="1">
    <citation type="submission" date="2021-06" db="EMBL/GenBank/DDBJ databases">
        <authorList>
            <person name="Kallberg Y."/>
            <person name="Tangrot J."/>
            <person name="Rosling A."/>
        </authorList>
    </citation>
    <scope>NUCLEOTIDE SEQUENCE</scope>
    <source>
        <strain evidence="2">MA453B</strain>
    </source>
</reference>
<dbReference type="EMBL" id="CAJVPY010006442">
    <property type="protein sequence ID" value="CAG8662865.1"/>
    <property type="molecule type" value="Genomic_DNA"/>
</dbReference>